<protein>
    <submittedName>
        <fullName evidence="2">Uncharacterized protein</fullName>
    </submittedName>
</protein>
<sequence length="60" mass="7186">MFVYFFNLDSKKFNFQKKILMIFLFNTFIITSCDVLRIVNIWVRGVAMLNNRKVHIVGIK</sequence>
<evidence type="ECO:0000313" key="2">
    <source>
        <dbReference type="EMBL" id="RMZ94795.1"/>
    </source>
</evidence>
<evidence type="ECO:0000256" key="1">
    <source>
        <dbReference type="SAM" id="Phobius"/>
    </source>
</evidence>
<gene>
    <name evidence="2" type="ORF">BpHYR1_010759</name>
</gene>
<accession>A0A3M7P6V7</accession>
<dbReference type="AlphaFoldDB" id="A0A3M7P6V7"/>
<dbReference type="Proteomes" id="UP000276133">
    <property type="component" value="Unassembled WGS sequence"/>
</dbReference>
<keyword evidence="1" id="KW-0472">Membrane</keyword>
<keyword evidence="1" id="KW-1133">Transmembrane helix</keyword>
<keyword evidence="3" id="KW-1185">Reference proteome</keyword>
<evidence type="ECO:0000313" key="3">
    <source>
        <dbReference type="Proteomes" id="UP000276133"/>
    </source>
</evidence>
<reference evidence="2 3" key="1">
    <citation type="journal article" date="2018" name="Sci. Rep.">
        <title>Genomic signatures of local adaptation to the degree of environmental predictability in rotifers.</title>
        <authorList>
            <person name="Franch-Gras L."/>
            <person name="Hahn C."/>
            <person name="Garcia-Roger E.M."/>
            <person name="Carmona M.J."/>
            <person name="Serra M."/>
            <person name="Gomez A."/>
        </authorList>
    </citation>
    <scope>NUCLEOTIDE SEQUENCE [LARGE SCALE GENOMIC DNA]</scope>
    <source>
        <strain evidence="2">HYR1</strain>
    </source>
</reference>
<proteinExistence type="predicted"/>
<keyword evidence="1" id="KW-0812">Transmembrane</keyword>
<comment type="caution">
    <text evidence="2">The sequence shown here is derived from an EMBL/GenBank/DDBJ whole genome shotgun (WGS) entry which is preliminary data.</text>
</comment>
<dbReference type="EMBL" id="REGN01012799">
    <property type="protein sequence ID" value="RMZ94795.1"/>
    <property type="molecule type" value="Genomic_DNA"/>
</dbReference>
<feature type="transmembrane region" description="Helical" evidence="1">
    <location>
        <begin position="20"/>
        <end position="43"/>
    </location>
</feature>
<name>A0A3M7P6V7_BRAPC</name>
<organism evidence="2 3">
    <name type="scientific">Brachionus plicatilis</name>
    <name type="common">Marine rotifer</name>
    <name type="synonym">Brachionus muelleri</name>
    <dbReference type="NCBI Taxonomy" id="10195"/>
    <lineage>
        <taxon>Eukaryota</taxon>
        <taxon>Metazoa</taxon>
        <taxon>Spiralia</taxon>
        <taxon>Gnathifera</taxon>
        <taxon>Rotifera</taxon>
        <taxon>Eurotatoria</taxon>
        <taxon>Monogononta</taxon>
        <taxon>Pseudotrocha</taxon>
        <taxon>Ploima</taxon>
        <taxon>Brachionidae</taxon>
        <taxon>Brachionus</taxon>
    </lineage>
</organism>